<name>A0AA44Y466_BURVI</name>
<gene>
    <name evidence="3" type="ORF">C6T65_03500</name>
</gene>
<feature type="chain" id="PRO_5041310840" evidence="2">
    <location>
        <begin position="48"/>
        <end position="126"/>
    </location>
</feature>
<evidence type="ECO:0000313" key="3">
    <source>
        <dbReference type="EMBL" id="PRH43689.1"/>
    </source>
</evidence>
<evidence type="ECO:0000313" key="4">
    <source>
        <dbReference type="Proteomes" id="UP000237632"/>
    </source>
</evidence>
<feature type="signal peptide" evidence="2">
    <location>
        <begin position="1"/>
        <end position="47"/>
    </location>
</feature>
<dbReference type="AlphaFoldDB" id="A0AA44Y466"/>
<keyword evidence="1" id="KW-0472">Membrane</keyword>
<feature type="transmembrane region" description="Helical" evidence="1">
    <location>
        <begin position="71"/>
        <end position="90"/>
    </location>
</feature>
<reference evidence="3 4" key="1">
    <citation type="submission" date="2018-03" db="EMBL/GenBank/DDBJ databases">
        <authorList>
            <person name="Nguyen K."/>
            <person name="Fouts D."/>
            <person name="Sutton G."/>
        </authorList>
    </citation>
    <scope>NUCLEOTIDE SEQUENCE [LARGE SCALE GENOMIC DNA]</scope>
    <source>
        <strain evidence="3 4">AU3578</strain>
    </source>
</reference>
<keyword evidence="1" id="KW-0812">Transmembrane</keyword>
<comment type="caution">
    <text evidence="3">The sequence shown here is derived from an EMBL/GenBank/DDBJ whole genome shotgun (WGS) entry which is preliminary data.</text>
</comment>
<feature type="transmembrane region" description="Helical" evidence="1">
    <location>
        <begin position="97"/>
        <end position="115"/>
    </location>
</feature>
<evidence type="ECO:0000256" key="2">
    <source>
        <dbReference type="SAM" id="SignalP"/>
    </source>
</evidence>
<proteinExistence type="predicted"/>
<sequence>MQKQQHALFNRLRMTAVATSRALFARNELRSTLIAAALAGAAPAAHAVDMSSLGAATDVICLISSYISGPWLYGIGIVLIIIGAVAIANSESNIGKMISSVLVGLGIAACALPIVRDHLHVNYTCA</sequence>
<dbReference type="Proteomes" id="UP000237632">
    <property type="component" value="Unassembled WGS sequence"/>
</dbReference>
<protein>
    <submittedName>
        <fullName evidence="3">Conjugal transfer protein TrbC</fullName>
    </submittedName>
</protein>
<organism evidence="3 4">
    <name type="scientific">Burkholderia vietnamiensis</name>
    <dbReference type="NCBI Taxonomy" id="60552"/>
    <lineage>
        <taxon>Bacteria</taxon>
        <taxon>Pseudomonadati</taxon>
        <taxon>Pseudomonadota</taxon>
        <taxon>Betaproteobacteria</taxon>
        <taxon>Burkholderiales</taxon>
        <taxon>Burkholderiaceae</taxon>
        <taxon>Burkholderia</taxon>
        <taxon>Burkholderia cepacia complex</taxon>
    </lineage>
</organism>
<evidence type="ECO:0000256" key="1">
    <source>
        <dbReference type="SAM" id="Phobius"/>
    </source>
</evidence>
<accession>A0AA44Y466</accession>
<keyword evidence="2" id="KW-0732">Signal</keyword>
<keyword evidence="1" id="KW-1133">Transmembrane helix</keyword>
<dbReference type="EMBL" id="PVHK01000024">
    <property type="protein sequence ID" value="PRH43689.1"/>
    <property type="molecule type" value="Genomic_DNA"/>
</dbReference>